<gene>
    <name evidence="2" type="ORF">Premu_0610</name>
</gene>
<dbReference type="HOGENOM" id="CLU_018865_0_0_10"/>
<dbReference type="InterPro" id="IPR011110">
    <property type="entry name" value="Reg_prop"/>
</dbReference>
<dbReference type="Gene3D" id="2.130.10.10">
    <property type="entry name" value="YVTN repeat-like/Quinoprotein amine dehydrogenase"/>
    <property type="match status" value="2"/>
</dbReference>
<organism evidence="2 3">
    <name type="scientific">Hallella multisaccharivorax DSM 17128</name>
    <dbReference type="NCBI Taxonomy" id="688246"/>
    <lineage>
        <taxon>Bacteria</taxon>
        <taxon>Pseudomonadati</taxon>
        <taxon>Bacteroidota</taxon>
        <taxon>Bacteroidia</taxon>
        <taxon>Bacteroidales</taxon>
        <taxon>Prevotellaceae</taxon>
        <taxon>Hallella</taxon>
    </lineage>
</organism>
<dbReference type="InterPro" id="IPR048954">
    <property type="entry name" value="PorZ_N"/>
</dbReference>
<feature type="domain" description="PorZ N-terminal beta-propeller" evidence="1">
    <location>
        <begin position="34"/>
        <end position="186"/>
    </location>
</feature>
<keyword evidence="3" id="KW-1185">Reference proteome</keyword>
<reference evidence="3" key="1">
    <citation type="journal article" date="2011" name="Stand. Genomic Sci.">
        <title>Non-contiguous finished genome sequence of the opportunistic oral pathogen Prevotella multisaccharivorax type strain (PPPA20).</title>
        <authorList>
            <person name="Pati A."/>
            <person name="Gronow S."/>
            <person name="Lu M."/>
            <person name="Lapidus A."/>
            <person name="Nolan M."/>
            <person name="Lucas S."/>
            <person name="Hammon N."/>
            <person name="Deshpande S."/>
            <person name="Cheng J.F."/>
            <person name="Tapia R."/>
            <person name="Han C."/>
            <person name="Goodwin L."/>
            <person name="Pitluck S."/>
            <person name="Liolios K."/>
            <person name="Pagani I."/>
            <person name="Mavromatis K."/>
            <person name="Mikhailova N."/>
            <person name="Huntemann M."/>
            <person name="Chen A."/>
            <person name="Palaniappan K."/>
            <person name="Land M."/>
            <person name="Hauser L."/>
            <person name="Detter J.C."/>
            <person name="Brambilla E.M."/>
            <person name="Rohde M."/>
            <person name="Goker M."/>
            <person name="Woyke T."/>
            <person name="Bristow J."/>
            <person name="Eisen J.A."/>
            <person name="Markowitz V."/>
            <person name="Hugenholtz P."/>
            <person name="Kyrpides N.C."/>
            <person name="Klenk H.P."/>
            <person name="Ivanova N."/>
        </authorList>
    </citation>
    <scope>NUCLEOTIDE SEQUENCE [LARGE SCALE GENOMIC DNA]</scope>
    <source>
        <strain evidence="3">DSM 17128</strain>
    </source>
</reference>
<dbReference type="Gene3D" id="2.60.40.4070">
    <property type="match status" value="1"/>
</dbReference>
<dbReference type="Proteomes" id="UP000002772">
    <property type="component" value="Unassembled WGS sequence"/>
</dbReference>
<evidence type="ECO:0000259" key="1">
    <source>
        <dbReference type="Pfam" id="PF21544"/>
    </source>
</evidence>
<sequence>MLWMTCLCGATAQWKAYLSYYEPEEIEQANDGMLYVLASGGLFSYNTRDNDVQTYDKTTVLSDCGIAHIAWCKAAHSLVIVYHDCNIDLLSANGNVVNMPAYMNTSMTVDKSVYSVDISGSYAYLSTGFGIVKLNVADASFSDTYQLGFRVDYCYTDNNYIYAASSTKGLYRAALSSNLLNPNQWTRIGDYTARTKTIDAGLLATVNKMKPDGPKYNYFSFLKIHNSKLYSCNGAFNYQPGCIQVLDDDKWTIYQDDIAPATGINYQDISSLDIDPRDDSHVMAGARSGIYEFENGNFVKLWNHRNSPIERFDKKSQDYELILSVMYDKDGNLWALNSQAPTQSILEYTKDGQWVSHPHNELMKLKYLFNDPQSLGAMKGLMTDSRGLTWFVNNHWTVPSFYAYQTSTDALNDFVAPYVNEDGTEISNIYYVRCIAEDKENNIWIGTDKGPLMLTPDQITATSPVYTQVKVPRNDGTNYADYLLSGVDINCMAIDKNNRKWFGTNGNGLYVIDSDNITTLAHFTKSDSQLLSDNILSLACDEATGKTYIGTDLGLCTYTANFADNSNGMTKDNVWAYPNPVRPGYEGAVTITGLENGATVKIVTSSGSLVNEGTAANGQYKWYGLDRNGKRVASGVYMVEIATSEGEKGPVCKIAVVN</sequence>
<dbReference type="STRING" id="688246.Premu_0610"/>
<dbReference type="EMBL" id="GL945017">
    <property type="protein sequence ID" value="EGN56086.1"/>
    <property type="molecule type" value="Genomic_DNA"/>
</dbReference>
<dbReference type="Pfam" id="PF21544">
    <property type="entry name" value="PorZ_N_b_propeller"/>
    <property type="match status" value="1"/>
</dbReference>
<accession>F8N5S4</accession>
<dbReference type="InterPro" id="IPR015943">
    <property type="entry name" value="WD40/YVTN_repeat-like_dom_sf"/>
</dbReference>
<protein>
    <submittedName>
        <fullName evidence="2">Two component regulator propeller</fullName>
    </submittedName>
</protein>
<dbReference type="SUPFAM" id="SSF63829">
    <property type="entry name" value="Calcium-dependent phosphotriesterase"/>
    <property type="match status" value="2"/>
</dbReference>
<evidence type="ECO:0000313" key="3">
    <source>
        <dbReference type="Proteomes" id="UP000002772"/>
    </source>
</evidence>
<name>F8N5S4_9BACT</name>
<dbReference type="Pfam" id="PF07494">
    <property type="entry name" value="Reg_prop"/>
    <property type="match status" value="1"/>
</dbReference>
<proteinExistence type="predicted"/>
<dbReference type="AlphaFoldDB" id="F8N5S4"/>
<evidence type="ECO:0000313" key="2">
    <source>
        <dbReference type="EMBL" id="EGN56086.1"/>
    </source>
</evidence>
<dbReference type="eggNOG" id="COG3292">
    <property type="taxonomic scope" value="Bacteria"/>
</dbReference>